<feature type="domain" description="FAS1" evidence="2">
    <location>
        <begin position="51"/>
        <end position="189"/>
    </location>
</feature>
<keyword evidence="4" id="KW-1185">Reference proteome</keyword>
<dbReference type="InterPro" id="IPR000782">
    <property type="entry name" value="FAS1_domain"/>
</dbReference>
<dbReference type="Pfam" id="PF02469">
    <property type="entry name" value="Fasciclin"/>
    <property type="match status" value="1"/>
</dbReference>
<dbReference type="Gene3D" id="2.30.180.10">
    <property type="entry name" value="FAS1 domain"/>
    <property type="match status" value="1"/>
</dbReference>
<organism evidence="3 4">
    <name type="scientific">Rhodonellum ikkaensis</name>
    <dbReference type="NCBI Taxonomy" id="336829"/>
    <lineage>
        <taxon>Bacteria</taxon>
        <taxon>Pseudomonadati</taxon>
        <taxon>Bacteroidota</taxon>
        <taxon>Cytophagia</taxon>
        <taxon>Cytophagales</taxon>
        <taxon>Cytophagaceae</taxon>
        <taxon>Rhodonellum</taxon>
    </lineage>
</organism>
<dbReference type="EMBL" id="FNQC01000022">
    <property type="protein sequence ID" value="SDZ54532.1"/>
    <property type="molecule type" value="Genomic_DNA"/>
</dbReference>
<dbReference type="InterPro" id="IPR036378">
    <property type="entry name" value="FAS1_dom_sf"/>
</dbReference>
<name>A0A1H3TWP4_9BACT</name>
<feature type="signal peptide" evidence="1">
    <location>
        <begin position="1"/>
        <end position="18"/>
    </location>
</feature>
<evidence type="ECO:0000259" key="2">
    <source>
        <dbReference type="PROSITE" id="PS50213"/>
    </source>
</evidence>
<feature type="chain" id="PRO_5047079472" evidence="1">
    <location>
        <begin position="19"/>
        <end position="192"/>
    </location>
</feature>
<dbReference type="SMART" id="SM00554">
    <property type="entry name" value="FAS1"/>
    <property type="match status" value="1"/>
</dbReference>
<protein>
    <submittedName>
        <fullName evidence="3">Fasciclin domain-containing protein</fullName>
    </submittedName>
</protein>
<dbReference type="PROSITE" id="PS50213">
    <property type="entry name" value="FAS1"/>
    <property type="match status" value="1"/>
</dbReference>
<comment type="caution">
    <text evidence="3">The sequence shown here is derived from an EMBL/GenBank/DDBJ whole genome shotgun (WGS) entry which is preliminary data.</text>
</comment>
<proteinExistence type="predicted"/>
<evidence type="ECO:0000313" key="4">
    <source>
        <dbReference type="Proteomes" id="UP000199663"/>
    </source>
</evidence>
<dbReference type="InterPro" id="IPR050904">
    <property type="entry name" value="Adhesion/Biosynth-related"/>
</dbReference>
<evidence type="ECO:0000256" key="1">
    <source>
        <dbReference type="SAM" id="SignalP"/>
    </source>
</evidence>
<sequence length="192" mass="20822">MPKRLILSFMMSALVAFQFSCTSLTEEPQLTIEAEQSQTDLITLLENYKAEADPFLNARSSNAVPAFKTLTSALNITGFLSLAARDKATSFVPTDEAFSKYGLNFGNIGTAIPMEFLQVIIANHVVSGQMVFGKDLESASLPNNTGTSLTVKTVNGQLMVFDAFGNSANIIRTDFRALNGVAHFIDNVMIPQ</sequence>
<dbReference type="PANTHER" id="PTHR10900:SF77">
    <property type="entry name" value="FI19380P1"/>
    <property type="match status" value="1"/>
</dbReference>
<keyword evidence="1" id="KW-0732">Signal</keyword>
<dbReference type="PANTHER" id="PTHR10900">
    <property type="entry name" value="PERIOSTIN-RELATED"/>
    <property type="match status" value="1"/>
</dbReference>
<accession>A0A1H3TWP4</accession>
<dbReference type="Proteomes" id="UP000199663">
    <property type="component" value="Unassembled WGS sequence"/>
</dbReference>
<dbReference type="SUPFAM" id="SSF82153">
    <property type="entry name" value="FAS1 domain"/>
    <property type="match status" value="1"/>
</dbReference>
<reference evidence="3 4" key="1">
    <citation type="submission" date="2016-10" db="EMBL/GenBank/DDBJ databases">
        <authorList>
            <person name="Varghese N."/>
            <person name="Submissions S."/>
        </authorList>
    </citation>
    <scope>NUCLEOTIDE SEQUENCE [LARGE SCALE GENOMIC DNA]</scope>
    <source>
        <strain evidence="3 4">DSM 17997</strain>
    </source>
</reference>
<gene>
    <name evidence="3" type="ORF">SAMN05444412_12243</name>
</gene>
<evidence type="ECO:0000313" key="3">
    <source>
        <dbReference type="EMBL" id="SDZ54532.1"/>
    </source>
</evidence>